<feature type="domain" description="TonB-dependent receptor plug" evidence="14">
    <location>
        <begin position="80"/>
        <end position="192"/>
    </location>
</feature>
<dbReference type="PANTHER" id="PTHR47234">
    <property type="match status" value="1"/>
</dbReference>
<dbReference type="PROSITE" id="PS52016">
    <property type="entry name" value="TONB_DEPENDENT_REC_3"/>
    <property type="match status" value="1"/>
</dbReference>
<keyword evidence="7 9" id="KW-0472">Membrane</keyword>
<dbReference type="InterPro" id="IPR012910">
    <property type="entry name" value="Plug_dom"/>
</dbReference>
<reference evidence="15 16" key="1">
    <citation type="journal article" date="2013" name="Genome Announc.">
        <title>Draft Genome Sequence of Shewanella decolorationis S12, a Dye-Degrading Bacterium Isolated from a Wastewater Treatment Plant.</title>
        <authorList>
            <person name="Xu M."/>
            <person name="Fang Y."/>
            <person name="Liu J."/>
            <person name="Chen X."/>
            <person name="Sun G."/>
            <person name="Guo J."/>
            <person name="Hua Z."/>
            <person name="Tu Q."/>
            <person name="Wu L."/>
            <person name="Zhou J."/>
            <person name="Liu X."/>
        </authorList>
    </citation>
    <scope>NUCLEOTIDE SEQUENCE [LARGE SCALE GENOMIC DNA]</scope>
    <source>
        <strain evidence="15 16">S12</strain>
    </source>
</reference>
<protein>
    <submittedName>
        <fullName evidence="15">Dependent receptor</fullName>
    </submittedName>
</protein>
<dbReference type="EMBL" id="AXZL01000061">
    <property type="protein sequence ID" value="ESE41643.1"/>
    <property type="molecule type" value="Genomic_DNA"/>
</dbReference>
<dbReference type="Pfam" id="PF00593">
    <property type="entry name" value="TonB_dep_Rec_b-barrel"/>
    <property type="match status" value="1"/>
</dbReference>
<dbReference type="InterPro" id="IPR000531">
    <property type="entry name" value="Beta-barrel_TonB"/>
</dbReference>
<evidence type="ECO:0000256" key="9">
    <source>
        <dbReference type="PROSITE-ProRule" id="PRU01360"/>
    </source>
</evidence>
<comment type="subcellular location">
    <subcellularLocation>
        <location evidence="1 9">Cell outer membrane</location>
        <topology evidence="1 9">Multi-pass membrane protein</topology>
    </subcellularLocation>
</comment>
<feature type="chain" id="PRO_5046889320" evidence="12">
    <location>
        <begin position="36"/>
        <end position="1018"/>
    </location>
</feature>
<dbReference type="InterPro" id="IPR039426">
    <property type="entry name" value="TonB-dep_rcpt-like"/>
</dbReference>
<evidence type="ECO:0000313" key="15">
    <source>
        <dbReference type="EMBL" id="ESE41643.1"/>
    </source>
</evidence>
<evidence type="ECO:0000256" key="12">
    <source>
        <dbReference type="SAM" id="SignalP"/>
    </source>
</evidence>
<comment type="caution">
    <text evidence="15">The sequence shown here is derived from an EMBL/GenBank/DDBJ whole genome shotgun (WGS) entry which is preliminary data.</text>
</comment>
<evidence type="ECO:0000256" key="8">
    <source>
        <dbReference type="ARBA" id="ARBA00023237"/>
    </source>
</evidence>
<accession>A0ABN0PNI5</accession>
<keyword evidence="6 11" id="KW-0798">TonB box</keyword>
<feature type="signal peptide" evidence="12">
    <location>
        <begin position="1"/>
        <end position="35"/>
    </location>
</feature>
<evidence type="ECO:0000256" key="7">
    <source>
        <dbReference type="ARBA" id="ARBA00023136"/>
    </source>
</evidence>
<evidence type="ECO:0000256" key="1">
    <source>
        <dbReference type="ARBA" id="ARBA00004571"/>
    </source>
</evidence>
<evidence type="ECO:0000256" key="10">
    <source>
        <dbReference type="PROSITE-ProRule" id="PRU10144"/>
    </source>
</evidence>
<keyword evidence="8 9" id="KW-0998">Cell outer membrane</keyword>
<keyword evidence="16" id="KW-1185">Reference proteome</keyword>
<gene>
    <name evidence="15" type="ORF">SHD_1718</name>
</gene>
<dbReference type="Proteomes" id="UP000017548">
    <property type="component" value="Unassembled WGS sequence"/>
</dbReference>
<keyword evidence="4 9" id="KW-0812">Transmembrane</keyword>
<keyword evidence="5 12" id="KW-0732">Signal</keyword>
<evidence type="ECO:0000256" key="5">
    <source>
        <dbReference type="ARBA" id="ARBA00022729"/>
    </source>
</evidence>
<sequence>MACAVKVKVGRMKKKLLTLAIQASMFGIAPSVAWAADPIEVNAVNESANRVEVEVADKQESIEKVTVTGSRIKRDSFSLSTPLQGLDAKDIADSGIGSLADILVDQIPALAEGVSSTNSQSSVQNTGLSTIDLRNLGTDRTLTLIDGRRVVSNSYSGNYVSLSTIPAAMVDKVEIITGGASAVYGSDAIAGVVNIITQQNKTGFEINARGGETTEGGGRETTVDVGYGTDFNSDKGYIFASATYDKQHGLFATDRERALYESSFAYDEKQMCNTMNTADGYQCMRDITPEDWRERSNDIVGGRFKSNSWWYDGSELKTDFKEERDGYNGYTTGLLKVPEDTLAAAVKINYDLSESVRANAQVQFSRNTAFRRTDAEGQDYNDAELYIDPITGLPGMIDAGSILANNPYIPAEIAATAGKSITWDRRFEEVGPVESDNERTTLRTWAGLQGDLFETWTWDASLGYGKFEQRQRRSNEISIRRLRNALNAVYAADGVTIQCASEAARAEGCVPVNIFGEGSISKEGADYIRANPYINTDITQFNALGFISGELFELPAGGVQSAFGMEYRRDTQAVDTDKAMRGDAITFNDVPPFKGDVTVWEAFGEASLPLLRDVSFANKLDLDVSLRLADYSQKNIDLMSSYRAGLLWEPIANYALRANYSRSQRAPNITELISPPRGDYDSIRDICNGVTATSTGAGHDSCRLDPGIAAAIASTGIFKAVSGSKYSPNAGNENLTEETADTYTLGFTMAPAFLEGFNLAVDYYDIKVADAIGSLSNEDILAECYNSSNPYGADNEYCQDITRDTEGQITQVIQQELNLNDIVTRGIDFAMAYEWQLDGYGELSLKTNWTHVLEYSSSYYGADGLVKEDYVGELASGIFEDRGAISLSWSNDDWRVRWSAKYKSAMVDSHDRVEEWNVLKAENQAKLDAGDASAVANPETPAFLFYSSYITHDLSVSYTMDVSQAELRLYGGVRNIFDNQGPWVADTGDLVETGNGNYSSAYGGGVGRYAYLGAELKF</sequence>
<evidence type="ECO:0000256" key="6">
    <source>
        <dbReference type="ARBA" id="ARBA00023077"/>
    </source>
</evidence>
<keyword evidence="3 9" id="KW-1134">Transmembrane beta strand</keyword>
<evidence type="ECO:0000256" key="11">
    <source>
        <dbReference type="RuleBase" id="RU003357"/>
    </source>
</evidence>
<keyword evidence="2 9" id="KW-0813">Transport</keyword>
<proteinExistence type="inferred from homology"/>
<name>A0ABN0PNI5_9GAMM</name>
<evidence type="ECO:0000256" key="4">
    <source>
        <dbReference type="ARBA" id="ARBA00022692"/>
    </source>
</evidence>
<dbReference type="Pfam" id="PF07715">
    <property type="entry name" value="Plug"/>
    <property type="match status" value="1"/>
</dbReference>
<evidence type="ECO:0000313" key="16">
    <source>
        <dbReference type="Proteomes" id="UP000017548"/>
    </source>
</evidence>
<feature type="short sequence motif" description="TonB C-terminal box" evidence="10">
    <location>
        <begin position="1001"/>
        <end position="1018"/>
    </location>
</feature>
<evidence type="ECO:0000259" key="13">
    <source>
        <dbReference type="Pfam" id="PF00593"/>
    </source>
</evidence>
<feature type="domain" description="TonB-dependent receptor-like beta-barrel" evidence="13">
    <location>
        <begin position="436"/>
        <end position="976"/>
    </location>
</feature>
<organism evidence="15 16">
    <name type="scientific">Shewanella decolorationis S12</name>
    <dbReference type="NCBI Taxonomy" id="1353536"/>
    <lineage>
        <taxon>Bacteria</taxon>
        <taxon>Pseudomonadati</taxon>
        <taxon>Pseudomonadota</taxon>
        <taxon>Gammaproteobacteria</taxon>
        <taxon>Alteromonadales</taxon>
        <taxon>Shewanellaceae</taxon>
        <taxon>Shewanella</taxon>
    </lineage>
</organism>
<dbReference type="Gene3D" id="2.170.130.10">
    <property type="entry name" value="TonB-dependent receptor, plug domain"/>
    <property type="match status" value="1"/>
</dbReference>
<dbReference type="PANTHER" id="PTHR47234:SF2">
    <property type="entry name" value="TONB-DEPENDENT RECEPTOR"/>
    <property type="match status" value="1"/>
</dbReference>
<keyword evidence="15" id="KW-0675">Receptor</keyword>
<evidence type="ECO:0000256" key="2">
    <source>
        <dbReference type="ARBA" id="ARBA00022448"/>
    </source>
</evidence>
<dbReference type="InterPro" id="IPR037066">
    <property type="entry name" value="Plug_dom_sf"/>
</dbReference>
<evidence type="ECO:0000256" key="3">
    <source>
        <dbReference type="ARBA" id="ARBA00022452"/>
    </source>
</evidence>
<evidence type="ECO:0000259" key="14">
    <source>
        <dbReference type="Pfam" id="PF07715"/>
    </source>
</evidence>
<dbReference type="InterPro" id="IPR036942">
    <property type="entry name" value="Beta-barrel_TonB_sf"/>
</dbReference>
<dbReference type="InterPro" id="IPR010917">
    <property type="entry name" value="TonB_rcpt_CS"/>
</dbReference>
<comment type="similarity">
    <text evidence="9 11">Belongs to the TonB-dependent receptor family.</text>
</comment>
<dbReference type="SUPFAM" id="SSF56935">
    <property type="entry name" value="Porins"/>
    <property type="match status" value="1"/>
</dbReference>
<dbReference type="Gene3D" id="2.40.170.20">
    <property type="entry name" value="TonB-dependent receptor, beta-barrel domain"/>
    <property type="match status" value="1"/>
</dbReference>
<dbReference type="PROSITE" id="PS01156">
    <property type="entry name" value="TONB_DEPENDENT_REC_2"/>
    <property type="match status" value="1"/>
</dbReference>